<keyword evidence="10" id="KW-1185">Reference proteome</keyword>
<accession>A0A3N5BF62</accession>
<organism evidence="9 10">
    <name type="scientific">Thermodesulfitimonas autotrophica</name>
    <dbReference type="NCBI Taxonomy" id="1894989"/>
    <lineage>
        <taxon>Bacteria</taxon>
        <taxon>Bacillati</taxon>
        <taxon>Bacillota</taxon>
        <taxon>Clostridia</taxon>
        <taxon>Thermoanaerobacterales</taxon>
        <taxon>Thermoanaerobacteraceae</taxon>
        <taxon>Thermodesulfitimonas</taxon>
    </lineage>
</organism>
<dbReference type="EMBL" id="RKRE01000002">
    <property type="protein sequence ID" value="RPF46722.1"/>
    <property type="molecule type" value="Genomic_DNA"/>
</dbReference>
<dbReference type="InterPro" id="IPR042242">
    <property type="entry name" value="RecO_C"/>
</dbReference>
<dbReference type="OrthoDB" id="9797083at2"/>
<dbReference type="GO" id="GO:0043590">
    <property type="term" value="C:bacterial nucleoid"/>
    <property type="evidence" value="ECO:0007669"/>
    <property type="project" value="TreeGrafter"/>
</dbReference>
<evidence type="ECO:0000256" key="7">
    <source>
        <dbReference type="HAMAP-Rule" id="MF_00201"/>
    </source>
</evidence>
<reference evidence="9 10" key="1">
    <citation type="submission" date="2018-11" db="EMBL/GenBank/DDBJ databases">
        <title>Genomic Encyclopedia of Type Strains, Phase IV (KMG-IV): sequencing the most valuable type-strain genomes for metagenomic binning, comparative biology and taxonomic classification.</title>
        <authorList>
            <person name="Goeker M."/>
        </authorList>
    </citation>
    <scope>NUCLEOTIDE SEQUENCE [LARGE SCALE GENOMIC DNA]</scope>
    <source>
        <strain evidence="9 10">DSM 102936</strain>
    </source>
</reference>
<feature type="domain" description="DNA replication/recombination mediator RecO N-terminal" evidence="8">
    <location>
        <begin position="1"/>
        <end position="78"/>
    </location>
</feature>
<keyword evidence="5 7" id="KW-0234">DNA repair</keyword>
<evidence type="ECO:0000256" key="3">
    <source>
        <dbReference type="ARBA" id="ARBA00022763"/>
    </source>
</evidence>
<name>A0A3N5BF62_9THEO</name>
<dbReference type="Gene3D" id="2.40.50.140">
    <property type="entry name" value="Nucleic acid-binding proteins"/>
    <property type="match status" value="1"/>
</dbReference>
<comment type="similarity">
    <text evidence="1 7">Belongs to the RecO family.</text>
</comment>
<evidence type="ECO:0000256" key="4">
    <source>
        <dbReference type="ARBA" id="ARBA00023172"/>
    </source>
</evidence>
<sequence>MKFFQAEAVVLKSRPHKEADRIITFFSREYGKLRAVSYGSARPTSRKRGAVQPFCRSRFYLVRGQEVHRIDQVELLERFPAIEQDLALFGVAAYLAELVDAFTGEEAPNPKLYDIFLRSLRLLGKAGAALLTRAFELRLLILTGFGPELGVCTLCRQTLPPGERIAFSPQTGGVLCPSCKGEGPTIEVGPGTLKALRHLAAGPFEQVLTVKVAPVIERELYAILAETVAFHLGYRPQALSFLDRLGS</sequence>
<evidence type="ECO:0000256" key="5">
    <source>
        <dbReference type="ARBA" id="ARBA00023204"/>
    </source>
</evidence>
<dbReference type="InterPro" id="IPR037278">
    <property type="entry name" value="ARFGAP/RecO"/>
</dbReference>
<dbReference type="NCBIfam" id="TIGR00613">
    <property type="entry name" value="reco"/>
    <property type="match status" value="1"/>
</dbReference>
<dbReference type="HAMAP" id="MF_00201">
    <property type="entry name" value="RecO"/>
    <property type="match status" value="1"/>
</dbReference>
<dbReference type="PANTHER" id="PTHR33991">
    <property type="entry name" value="DNA REPAIR PROTEIN RECO"/>
    <property type="match status" value="1"/>
</dbReference>
<evidence type="ECO:0000259" key="8">
    <source>
        <dbReference type="Pfam" id="PF11967"/>
    </source>
</evidence>
<keyword evidence="4 7" id="KW-0233">DNA recombination</keyword>
<evidence type="ECO:0000313" key="9">
    <source>
        <dbReference type="EMBL" id="RPF46722.1"/>
    </source>
</evidence>
<protein>
    <recommendedName>
        <fullName evidence="2 7">DNA repair protein RecO</fullName>
    </recommendedName>
    <alternativeName>
        <fullName evidence="6 7">Recombination protein O</fullName>
    </alternativeName>
</protein>
<comment type="caution">
    <text evidence="9">The sequence shown here is derived from an EMBL/GenBank/DDBJ whole genome shotgun (WGS) entry which is preliminary data.</text>
</comment>
<gene>
    <name evidence="7" type="primary">recO</name>
    <name evidence="9" type="ORF">EDD75_0976</name>
</gene>
<evidence type="ECO:0000256" key="6">
    <source>
        <dbReference type="ARBA" id="ARBA00033409"/>
    </source>
</evidence>
<dbReference type="PANTHER" id="PTHR33991:SF1">
    <property type="entry name" value="DNA REPAIR PROTEIN RECO"/>
    <property type="match status" value="1"/>
</dbReference>
<dbReference type="InterPro" id="IPR022572">
    <property type="entry name" value="DNA_rep/recomb_RecO_N"/>
</dbReference>
<dbReference type="SUPFAM" id="SSF57863">
    <property type="entry name" value="ArfGap/RecO-like zinc finger"/>
    <property type="match status" value="1"/>
</dbReference>
<evidence type="ECO:0000256" key="2">
    <source>
        <dbReference type="ARBA" id="ARBA00021310"/>
    </source>
</evidence>
<dbReference type="GO" id="GO:0006302">
    <property type="term" value="P:double-strand break repair"/>
    <property type="evidence" value="ECO:0007669"/>
    <property type="project" value="TreeGrafter"/>
</dbReference>
<dbReference type="SUPFAM" id="SSF50249">
    <property type="entry name" value="Nucleic acid-binding proteins"/>
    <property type="match status" value="1"/>
</dbReference>
<dbReference type="InterPro" id="IPR003717">
    <property type="entry name" value="RecO"/>
</dbReference>
<dbReference type="Pfam" id="PF11967">
    <property type="entry name" value="RecO_N"/>
    <property type="match status" value="1"/>
</dbReference>
<evidence type="ECO:0000313" key="10">
    <source>
        <dbReference type="Proteomes" id="UP000282654"/>
    </source>
</evidence>
<dbReference type="Proteomes" id="UP000282654">
    <property type="component" value="Unassembled WGS sequence"/>
</dbReference>
<comment type="function">
    <text evidence="7">Involved in DNA repair and RecF pathway recombination.</text>
</comment>
<dbReference type="Gene3D" id="1.20.1440.120">
    <property type="entry name" value="Recombination protein O, C-terminal domain"/>
    <property type="match status" value="1"/>
</dbReference>
<proteinExistence type="inferred from homology"/>
<dbReference type="AlphaFoldDB" id="A0A3N5BF62"/>
<evidence type="ECO:0000256" key="1">
    <source>
        <dbReference type="ARBA" id="ARBA00007452"/>
    </source>
</evidence>
<dbReference type="Pfam" id="PF02565">
    <property type="entry name" value="RecO_C"/>
    <property type="match status" value="1"/>
</dbReference>
<dbReference type="InterPro" id="IPR012340">
    <property type="entry name" value="NA-bd_OB-fold"/>
</dbReference>
<keyword evidence="3 7" id="KW-0227">DNA damage</keyword>
<dbReference type="GO" id="GO:0006310">
    <property type="term" value="P:DNA recombination"/>
    <property type="evidence" value="ECO:0007669"/>
    <property type="project" value="UniProtKB-UniRule"/>
</dbReference>
<dbReference type="RefSeq" id="WP_123928848.1">
    <property type="nucleotide sequence ID" value="NZ_RKRE01000002.1"/>
</dbReference>